<feature type="region of interest" description="Disordered" evidence="1">
    <location>
        <begin position="65"/>
        <end position="101"/>
    </location>
</feature>
<keyword evidence="3" id="KW-1185">Reference proteome</keyword>
<feature type="region of interest" description="Disordered" evidence="1">
    <location>
        <begin position="1"/>
        <end position="25"/>
    </location>
</feature>
<organism evidence="2 3">
    <name type="scientific">Rhynchophorus ferrugineus</name>
    <name type="common">Red palm weevil</name>
    <name type="synonym">Curculio ferrugineus</name>
    <dbReference type="NCBI Taxonomy" id="354439"/>
    <lineage>
        <taxon>Eukaryota</taxon>
        <taxon>Metazoa</taxon>
        <taxon>Ecdysozoa</taxon>
        <taxon>Arthropoda</taxon>
        <taxon>Hexapoda</taxon>
        <taxon>Insecta</taxon>
        <taxon>Pterygota</taxon>
        <taxon>Neoptera</taxon>
        <taxon>Endopterygota</taxon>
        <taxon>Coleoptera</taxon>
        <taxon>Polyphaga</taxon>
        <taxon>Cucujiformia</taxon>
        <taxon>Curculionidae</taxon>
        <taxon>Dryophthorinae</taxon>
        <taxon>Rhynchophorus</taxon>
    </lineage>
</organism>
<feature type="compositionally biased region" description="Gly residues" evidence="1">
    <location>
        <begin position="87"/>
        <end position="101"/>
    </location>
</feature>
<name>A0A834HW79_RHYFE</name>
<gene>
    <name evidence="2" type="ORF">GWI33_018518</name>
</gene>
<dbReference type="Proteomes" id="UP000625711">
    <property type="component" value="Unassembled WGS sequence"/>
</dbReference>
<reference evidence="2" key="1">
    <citation type="submission" date="2020-08" db="EMBL/GenBank/DDBJ databases">
        <title>Genome sequencing and assembly of the red palm weevil Rhynchophorus ferrugineus.</title>
        <authorList>
            <person name="Dias G.B."/>
            <person name="Bergman C.M."/>
            <person name="Manee M."/>
        </authorList>
    </citation>
    <scope>NUCLEOTIDE SEQUENCE</scope>
    <source>
        <strain evidence="2">AA-2017</strain>
        <tissue evidence="2">Whole larva</tissue>
    </source>
</reference>
<evidence type="ECO:0000256" key="1">
    <source>
        <dbReference type="SAM" id="MobiDB-lite"/>
    </source>
</evidence>
<comment type="caution">
    <text evidence="2">The sequence shown here is derived from an EMBL/GenBank/DDBJ whole genome shotgun (WGS) entry which is preliminary data.</text>
</comment>
<dbReference type="AlphaFoldDB" id="A0A834HW79"/>
<protein>
    <submittedName>
        <fullName evidence="2">Uncharacterized protein</fullName>
    </submittedName>
</protein>
<evidence type="ECO:0000313" key="2">
    <source>
        <dbReference type="EMBL" id="KAF7268369.1"/>
    </source>
</evidence>
<proteinExistence type="predicted"/>
<evidence type="ECO:0000313" key="3">
    <source>
        <dbReference type="Proteomes" id="UP000625711"/>
    </source>
</evidence>
<dbReference type="EMBL" id="JAACXV010014331">
    <property type="protein sequence ID" value="KAF7268369.1"/>
    <property type="molecule type" value="Genomic_DNA"/>
</dbReference>
<sequence>MREKKQRSPQIDYRTPFNPSESLYWYRQGGGGGRLNRTWDSPPPITDHPSENICVAISAIERRRSRDRRGGVRRGGMIGERWETGGRHGNGNGGVVGGGGGELKRWTLEIE</sequence>
<accession>A0A834HW79</accession>